<dbReference type="InParanoid" id="D7FIS8"/>
<sequence length="109" mass="11059">MHTSREGACGVVHGDGRSDTSVGRGRVHGKGSRPIESNPGAGSLAPGRRAPPTRSGEWSKTGSTDKRGQAPAGDGGARPRNTQLRLEEEDGGDVAGHQQGPAAAAVPDE</sequence>
<reference evidence="2 3" key="1">
    <citation type="journal article" date="2010" name="Nature">
        <title>The Ectocarpus genome and the independent evolution of multicellularity in brown algae.</title>
        <authorList>
            <person name="Cock J.M."/>
            <person name="Sterck L."/>
            <person name="Rouze P."/>
            <person name="Scornet D."/>
            <person name="Allen A.E."/>
            <person name="Amoutzias G."/>
            <person name="Anthouard V."/>
            <person name="Artiguenave F."/>
            <person name="Aury J.M."/>
            <person name="Badger J.H."/>
            <person name="Beszteri B."/>
            <person name="Billiau K."/>
            <person name="Bonnet E."/>
            <person name="Bothwell J.H."/>
            <person name="Bowler C."/>
            <person name="Boyen C."/>
            <person name="Brownlee C."/>
            <person name="Carrano C.J."/>
            <person name="Charrier B."/>
            <person name="Cho G.Y."/>
            <person name="Coelho S.M."/>
            <person name="Collen J."/>
            <person name="Corre E."/>
            <person name="Da Silva C."/>
            <person name="Delage L."/>
            <person name="Delaroque N."/>
            <person name="Dittami S.M."/>
            <person name="Doulbeau S."/>
            <person name="Elias M."/>
            <person name="Farnham G."/>
            <person name="Gachon C.M."/>
            <person name="Gschloessl B."/>
            <person name="Heesch S."/>
            <person name="Jabbari K."/>
            <person name="Jubin C."/>
            <person name="Kawai H."/>
            <person name="Kimura K."/>
            <person name="Kloareg B."/>
            <person name="Kupper F.C."/>
            <person name="Lang D."/>
            <person name="Le Bail A."/>
            <person name="Leblanc C."/>
            <person name="Lerouge P."/>
            <person name="Lohr M."/>
            <person name="Lopez P.J."/>
            <person name="Martens C."/>
            <person name="Maumus F."/>
            <person name="Michel G."/>
            <person name="Miranda-Saavedra D."/>
            <person name="Morales J."/>
            <person name="Moreau H."/>
            <person name="Motomura T."/>
            <person name="Nagasato C."/>
            <person name="Napoli C.A."/>
            <person name="Nelson D.R."/>
            <person name="Nyvall-Collen P."/>
            <person name="Peters A.F."/>
            <person name="Pommier C."/>
            <person name="Potin P."/>
            <person name="Poulain J."/>
            <person name="Quesneville H."/>
            <person name="Read B."/>
            <person name="Rensing S.A."/>
            <person name="Ritter A."/>
            <person name="Rousvoal S."/>
            <person name="Samanta M."/>
            <person name="Samson G."/>
            <person name="Schroeder D.C."/>
            <person name="Segurens B."/>
            <person name="Strittmatter M."/>
            <person name="Tonon T."/>
            <person name="Tregear J.W."/>
            <person name="Valentin K."/>
            <person name="von Dassow P."/>
            <person name="Yamagishi T."/>
            <person name="Van de Peer Y."/>
            <person name="Wincker P."/>
        </authorList>
    </citation>
    <scope>NUCLEOTIDE SEQUENCE [LARGE SCALE GENOMIC DNA]</scope>
    <source>
        <strain evidence="3">Ec32 / CCAP1310/4</strain>
    </source>
</reference>
<dbReference type="EMBL" id="FN647892">
    <property type="protein sequence ID" value="CBJ28895.1"/>
    <property type="molecule type" value="Genomic_DNA"/>
</dbReference>
<proteinExistence type="predicted"/>
<evidence type="ECO:0000313" key="2">
    <source>
        <dbReference type="EMBL" id="CBJ28895.1"/>
    </source>
</evidence>
<dbReference type="EMBL" id="FN649733">
    <property type="protein sequence ID" value="CBJ28895.1"/>
    <property type="molecule type" value="Genomic_DNA"/>
</dbReference>
<dbReference type="Proteomes" id="UP000002630">
    <property type="component" value="Linkage Group LG08"/>
</dbReference>
<dbReference type="AlphaFoldDB" id="D7FIS8"/>
<accession>D7FIS8</accession>
<organism evidence="2 3">
    <name type="scientific">Ectocarpus siliculosus</name>
    <name type="common">Brown alga</name>
    <name type="synonym">Conferva siliculosa</name>
    <dbReference type="NCBI Taxonomy" id="2880"/>
    <lineage>
        <taxon>Eukaryota</taxon>
        <taxon>Sar</taxon>
        <taxon>Stramenopiles</taxon>
        <taxon>Ochrophyta</taxon>
        <taxon>PX clade</taxon>
        <taxon>Phaeophyceae</taxon>
        <taxon>Ectocarpales</taxon>
        <taxon>Ectocarpaceae</taxon>
        <taxon>Ectocarpus</taxon>
    </lineage>
</organism>
<keyword evidence="3" id="KW-1185">Reference proteome</keyword>
<evidence type="ECO:0000256" key="1">
    <source>
        <dbReference type="SAM" id="MobiDB-lite"/>
    </source>
</evidence>
<gene>
    <name evidence="2" type="ORF">Esi_0123_0059</name>
</gene>
<protein>
    <submittedName>
        <fullName evidence="2">Uncharacterized protein</fullName>
    </submittedName>
</protein>
<name>D7FIS8_ECTSI</name>
<feature type="region of interest" description="Disordered" evidence="1">
    <location>
        <begin position="1"/>
        <end position="109"/>
    </location>
</feature>
<evidence type="ECO:0000313" key="3">
    <source>
        <dbReference type="Proteomes" id="UP000002630"/>
    </source>
</evidence>